<evidence type="ECO:0000313" key="1">
    <source>
        <dbReference type="EMBL" id="MBB5117010.1"/>
    </source>
</evidence>
<comment type="caution">
    <text evidence="1">The sequence shown here is derived from an EMBL/GenBank/DDBJ whole genome shotgun (WGS) entry which is preliminary data.</text>
</comment>
<accession>A0A7W8B560</accession>
<organism evidence="1 2">
    <name type="scientific">Streptomyces eurocidicus</name>
    <name type="common">Streptoverticillium eurocidicus</name>
    <dbReference type="NCBI Taxonomy" id="66423"/>
    <lineage>
        <taxon>Bacteria</taxon>
        <taxon>Bacillati</taxon>
        <taxon>Actinomycetota</taxon>
        <taxon>Actinomycetes</taxon>
        <taxon>Kitasatosporales</taxon>
        <taxon>Streptomycetaceae</taxon>
        <taxon>Streptomyces</taxon>
    </lineage>
</organism>
<protein>
    <submittedName>
        <fullName evidence="1">HEXXH motif-containing protein</fullName>
    </submittedName>
</protein>
<dbReference type="InterPro" id="IPR026337">
    <property type="entry name" value="AKG_HExxH"/>
</dbReference>
<name>A0A7W8B560_STREU</name>
<dbReference type="RefSeq" id="WP_184742870.1">
    <property type="nucleotide sequence ID" value="NZ_JACHJF010000001.1"/>
</dbReference>
<dbReference type="NCBIfam" id="TIGR04267">
    <property type="entry name" value="mod_HExxH"/>
    <property type="match status" value="1"/>
</dbReference>
<reference evidence="1 2" key="1">
    <citation type="submission" date="2020-08" db="EMBL/GenBank/DDBJ databases">
        <title>Genomic Encyclopedia of Type Strains, Phase III (KMG-III): the genomes of soil and plant-associated and newly described type strains.</title>
        <authorList>
            <person name="Whitman W."/>
        </authorList>
    </citation>
    <scope>NUCLEOTIDE SEQUENCE [LARGE SCALE GENOMIC DNA]</scope>
    <source>
        <strain evidence="1 2">CECT 3259</strain>
    </source>
</reference>
<proteinExistence type="predicted"/>
<dbReference type="EMBL" id="JACHJF010000001">
    <property type="protein sequence ID" value="MBB5117010.1"/>
    <property type="molecule type" value="Genomic_DNA"/>
</dbReference>
<gene>
    <name evidence="1" type="ORF">FHS36_000408</name>
</gene>
<sequence length="432" mass="45448">MTVHPARETTAVPAAALARLARTRAEPEDLALLLRGLHSRRLVLLKSLLTRLDRDPGAIPAPARALFERHWRLLERTEARHPDAVRDTLDYPAVGNWLARTLAAEDGPALARGLGRLGAVAAAAALRAGGGFGVTLPAHDGRITLPGIGTLAVRAPTARLTAGARTARLTAGGHRAGPVLLLAGGRVTGAGPGWRGLRRLPGTAGAAVRLDDLDPYRAPPEGVGRAALPPAPRAETRHQPWARRWRGALALLRATDPGRAAEAAALVRCLVPLARTGPHGHRPKVSATFRAAPGAVLTTLPDTAADLAAVLVHETQHSKLSVLHDLLPLHRPAPAAAYRVPWRSDLRPLAGVLQGAYAHLALADFWTRAAAGTALPPAARGEARIRGDSYRRQVAATLPLLLESSELTTTGQEFTEGMRVHLASLEAAPGDA</sequence>
<dbReference type="AlphaFoldDB" id="A0A7W8B560"/>
<dbReference type="Proteomes" id="UP000528608">
    <property type="component" value="Unassembled WGS sequence"/>
</dbReference>
<evidence type="ECO:0000313" key="2">
    <source>
        <dbReference type="Proteomes" id="UP000528608"/>
    </source>
</evidence>